<name>A0A8H3FFA9_9LECA</name>
<evidence type="ECO:0000313" key="2">
    <source>
        <dbReference type="Proteomes" id="UP000664203"/>
    </source>
</evidence>
<dbReference type="OrthoDB" id="5229512at2759"/>
<dbReference type="EMBL" id="CAJPDR010000148">
    <property type="protein sequence ID" value="CAF9921662.1"/>
    <property type="molecule type" value="Genomic_DNA"/>
</dbReference>
<dbReference type="SUPFAM" id="SSF48452">
    <property type="entry name" value="TPR-like"/>
    <property type="match status" value="1"/>
</dbReference>
<protein>
    <submittedName>
        <fullName evidence="1">Uncharacterized protein</fullName>
    </submittedName>
</protein>
<sequence length="411" mass="46472">MDLQTQSSAPPPPRANFLSLPFELRNEIYRHLLSTRRTRIDLGLGRARYNLQTAILATNQRINAEASKVLQENRFINITTPWTTFKQDVLVQGKFPIIAERKDKFPCMGFHLLVILDFMGDANKTVFYNYLTCLDDLPHLCKLLFYTSCEGPNFSSLLHVTLALKDPHARAKTVVPKALQESFMMPFAILKGLHGLTIKGARNKEVEKALRKAMSVPNPTAAEYLESAAALKDAGNAAFKAGDYARSIRIYIQAYEAMHFIVDGQRFAIMLDGYFASNPLIGGCFDGQRGDLVRHHLGSQLNWNIQQAHLKLEEWPQAYLWGERAISDLEYANVQQSILDGTPNLVTEAEQAKAYWRMAVACKALDRTQVWARSLMKASMFAPQDRAIRRELDALEKRLETGELAMEDFDA</sequence>
<dbReference type="Gene3D" id="1.25.40.10">
    <property type="entry name" value="Tetratricopeptide repeat domain"/>
    <property type="match status" value="1"/>
</dbReference>
<keyword evidence="2" id="KW-1185">Reference proteome</keyword>
<comment type="caution">
    <text evidence="1">The sequence shown here is derived from an EMBL/GenBank/DDBJ whole genome shotgun (WGS) entry which is preliminary data.</text>
</comment>
<accession>A0A8H3FFA9</accession>
<dbReference type="InterPro" id="IPR011990">
    <property type="entry name" value="TPR-like_helical_dom_sf"/>
</dbReference>
<organism evidence="1 2">
    <name type="scientific">Alectoria fallacina</name>
    <dbReference type="NCBI Taxonomy" id="1903189"/>
    <lineage>
        <taxon>Eukaryota</taxon>
        <taxon>Fungi</taxon>
        <taxon>Dikarya</taxon>
        <taxon>Ascomycota</taxon>
        <taxon>Pezizomycotina</taxon>
        <taxon>Lecanoromycetes</taxon>
        <taxon>OSLEUM clade</taxon>
        <taxon>Lecanoromycetidae</taxon>
        <taxon>Lecanorales</taxon>
        <taxon>Lecanorineae</taxon>
        <taxon>Parmeliaceae</taxon>
        <taxon>Alectoria</taxon>
    </lineage>
</organism>
<reference evidence="1" key="1">
    <citation type="submission" date="2021-03" db="EMBL/GenBank/DDBJ databases">
        <authorList>
            <person name="Tagirdzhanova G."/>
        </authorList>
    </citation>
    <scope>NUCLEOTIDE SEQUENCE</scope>
</reference>
<evidence type="ECO:0000313" key="1">
    <source>
        <dbReference type="EMBL" id="CAF9921662.1"/>
    </source>
</evidence>
<dbReference type="AlphaFoldDB" id="A0A8H3FFA9"/>
<gene>
    <name evidence="1" type="ORF">ALECFALPRED_001849</name>
</gene>
<dbReference type="Proteomes" id="UP000664203">
    <property type="component" value="Unassembled WGS sequence"/>
</dbReference>
<proteinExistence type="predicted"/>